<reference evidence="1 2" key="1">
    <citation type="submission" date="2015-09" db="EMBL/GenBank/DDBJ databases">
        <authorList>
            <consortium name="Pathogen Informatics"/>
        </authorList>
    </citation>
    <scope>NUCLEOTIDE SEQUENCE [LARGE SCALE GENOMIC DNA]</scope>
    <source>
        <strain evidence="1 2">2789STDY5834961</strain>
    </source>
</reference>
<evidence type="ECO:0000313" key="2">
    <source>
        <dbReference type="Proteomes" id="UP000095597"/>
    </source>
</evidence>
<proteinExistence type="predicted"/>
<dbReference type="AlphaFoldDB" id="A0A173VGN3"/>
<dbReference type="Proteomes" id="UP000095597">
    <property type="component" value="Unassembled WGS sequence"/>
</dbReference>
<name>A0A173VGN3_9FIRM</name>
<dbReference type="EMBL" id="CYXO01000028">
    <property type="protein sequence ID" value="CUN26323.1"/>
    <property type="molecule type" value="Genomic_DNA"/>
</dbReference>
<accession>A0A173VGN3</accession>
<evidence type="ECO:0000313" key="1">
    <source>
        <dbReference type="EMBL" id="CUN26323.1"/>
    </source>
</evidence>
<sequence>MNYKVEKKIVCKETGEELKVGDEVSIRYTSGGGNGCCRITKITDTGFHYSAGGTRRDKSVQLKDIVEIWKREQNDEGAEK</sequence>
<gene>
    <name evidence="1" type="ORF">ERS852573_02983</name>
</gene>
<protein>
    <submittedName>
        <fullName evidence="1">Uncharacterized protein</fullName>
    </submittedName>
</protein>
<organism evidence="1 2">
    <name type="scientific">Dorea longicatena</name>
    <dbReference type="NCBI Taxonomy" id="88431"/>
    <lineage>
        <taxon>Bacteria</taxon>
        <taxon>Bacillati</taxon>
        <taxon>Bacillota</taxon>
        <taxon>Clostridia</taxon>
        <taxon>Lachnospirales</taxon>
        <taxon>Lachnospiraceae</taxon>
        <taxon>Dorea</taxon>
    </lineage>
</organism>